<dbReference type="Pfam" id="PF06114">
    <property type="entry name" value="Peptidase_M78"/>
    <property type="match status" value="1"/>
</dbReference>
<evidence type="ECO:0000313" key="3">
    <source>
        <dbReference type="Proteomes" id="UP000196877"/>
    </source>
</evidence>
<organism evidence="2 3">
    <name type="scientific">Bacillus sonorensis</name>
    <dbReference type="NCBI Taxonomy" id="119858"/>
    <lineage>
        <taxon>Bacteria</taxon>
        <taxon>Bacillati</taxon>
        <taxon>Bacillota</taxon>
        <taxon>Bacilli</taxon>
        <taxon>Bacillales</taxon>
        <taxon>Bacillaceae</taxon>
        <taxon>Bacillus</taxon>
    </lineage>
</organism>
<dbReference type="EMBL" id="CP021920">
    <property type="protein sequence ID" value="ASB88387.1"/>
    <property type="molecule type" value="Genomic_DNA"/>
</dbReference>
<name>A0ABN5AI92_9BACI</name>
<proteinExistence type="predicted"/>
<sequence length="166" mass="19584">MKTIVPHNTHLEDWIEAFYKEMKISNPHELDLLDISHRLELKVEFLNIGSRYYDGMIILDNRVSPQEQWQDFGHELCHALRHEGNQLTMSPLFAQLQEMQAKTFAYKFCIPSFMLMKLDFSKPYIETAKLIASHFNVTYKFAAKRVAQIKPIHVLKNNKKRVDTFV</sequence>
<evidence type="ECO:0000259" key="1">
    <source>
        <dbReference type="Pfam" id="PF06114"/>
    </source>
</evidence>
<dbReference type="RefSeq" id="WP_088272793.1">
    <property type="nucleotide sequence ID" value="NZ_BORD01000005.1"/>
</dbReference>
<feature type="domain" description="IrrE N-terminal-like" evidence="1">
    <location>
        <begin position="54"/>
        <end position="146"/>
    </location>
</feature>
<keyword evidence="3" id="KW-1185">Reference proteome</keyword>
<evidence type="ECO:0000313" key="2">
    <source>
        <dbReference type="EMBL" id="ASB88387.1"/>
    </source>
</evidence>
<dbReference type="Proteomes" id="UP000196877">
    <property type="component" value="Chromosome"/>
</dbReference>
<gene>
    <name evidence="2" type="ORF">S101395_01879</name>
</gene>
<protein>
    <submittedName>
        <fullName evidence="2">Phage-like element PBSX protein XkdA</fullName>
    </submittedName>
</protein>
<dbReference type="InterPro" id="IPR010359">
    <property type="entry name" value="IrrE_HExxH"/>
</dbReference>
<reference evidence="2 3" key="1">
    <citation type="submission" date="2017-06" db="EMBL/GenBank/DDBJ databases">
        <title>Genome sequence of Bacillus sonorensis strain SRCM101395.</title>
        <authorList>
            <person name="Cho S.H."/>
        </authorList>
    </citation>
    <scope>NUCLEOTIDE SEQUENCE [LARGE SCALE GENOMIC DNA]</scope>
    <source>
        <strain evidence="2 3">SRCM101395</strain>
    </source>
</reference>
<accession>A0ABN5AI92</accession>